<sequence length="295" mass="31409">MDMAVNLLSYLEEQFTPSVVDQLSSHLNETPNNTRKAVAGVLPAVLGGMAQRVQESGGASDIVDLLKDGNYGNTPLDISQVMGSRGDEQAAAATGSSLLDRIFGDNTDEVAGAIALHSGVQRPSALTLMGLAGSVLMGILGRQAQDKGLSATNLTTLLAGQANYIRASIPTGLASLSSVLNLDKMRTEDGESIQGTTTMTSTPVSPDIPLSTHVERRRENIAWLRWVLYVVAAIVLFFIVQKCRQNQTGTDGVYTDTTSRAEPDRVEDTSPSTRQNIDDAQGSTRDTAAGPFDRR</sequence>
<name>A0ABP8KUI2_9BACT</name>
<evidence type="ECO:0000313" key="3">
    <source>
        <dbReference type="EMBL" id="GAA4415321.1"/>
    </source>
</evidence>
<keyword evidence="2" id="KW-0812">Transmembrane</keyword>
<keyword evidence="2" id="KW-0472">Membrane</keyword>
<keyword evidence="2" id="KW-1133">Transmembrane helix</keyword>
<evidence type="ECO:0000256" key="1">
    <source>
        <dbReference type="SAM" id="MobiDB-lite"/>
    </source>
</evidence>
<feature type="transmembrane region" description="Helical" evidence="2">
    <location>
        <begin position="223"/>
        <end position="240"/>
    </location>
</feature>
<organism evidence="3 4">
    <name type="scientific">Nibrella viscosa</name>
    <dbReference type="NCBI Taxonomy" id="1084524"/>
    <lineage>
        <taxon>Bacteria</taxon>
        <taxon>Pseudomonadati</taxon>
        <taxon>Bacteroidota</taxon>
        <taxon>Cytophagia</taxon>
        <taxon>Cytophagales</taxon>
        <taxon>Spirosomataceae</taxon>
        <taxon>Nibrella</taxon>
    </lineage>
</organism>
<dbReference type="Proteomes" id="UP001500936">
    <property type="component" value="Unassembled WGS sequence"/>
</dbReference>
<keyword evidence="4" id="KW-1185">Reference proteome</keyword>
<dbReference type="InterPro" id="IPR009282">
    <property type="entry name" value="DUF937"/>
</dbReference>
<dbReference type="Pfam" id="PF06078">
    <property type="entry name" value="DUF937"/>
    <property type="match status" value="1"/>
</dbReference>
<proteinExistence type="predicted"/>
<feature type="compositionally biased region" description="Basic and acidic residues" evidence="1">
    <location>
        <begin position="259"/>
        <end position="268"/>
    </location>
</feature>
<comment type="caution">
    <text evidence="3">The sequence shown here is derived from an EMBL/GenBank/DDBJ whole genome shotgun (WGS) entry which is preliminary data.</text>
</comment>
<evidence type="ECO:0000256" key="2">
    <source>
        <dbReference type="SAM" id="Phobius"/>
    </source>
</evidence>
<accession>A0ABP8KUI2</accession>
<dbReference type="EMBL" id="BAABHB010000012">
    <property type="protein sequence ID" value="GAA4415321.1"/>
    <property type="molecule type" value="Genomic_DNA"/>
</dbReference>
<gene>
    <name evidence="3" type="ORF">GCM10023187_45750</name>
</gene>
<feature type="compositionally biased region" description="Polar residues" evidence="1">
    <location>
        <begin position="248"/>
        <end position="258"/>
    </location>
</feature>
<reference evidence="4" key="1">
    <citation type="journal article" date="2019" name="Int. J. Syst. Evol. Microbiol.">
        <title>The Global Catalogue of Microorganisms (GCM) 10K type strain sequencing project: providing services to taxonomists for standard genome sequencing and annotation.</title>
        <authorList>
            <consortium name="The Broad Institute Genomics Platform"/>
            <consortium name="The Broad Institute Genome Sequencing Center for Infectious Disease"/>
            <person name="Wu L."/>
            <person name="Ma J."/>
        </authorList>
    </citation>
    <scope>NUCLEOTIDE SEQUENCE [LARGE SCALE GENOMIC DNA]</scope>
    <source>
        <strain evidence="4">JCM 17925</strain>
    </source>
</reference>
<evidence type="ECO:0000313" key="4">
    <source>
        <dbReference type="Proteomes" id="UP001500936"/>
    </source>
</evidence>
<protein>
    <recommendedName>
        <fullName evidence="5">DUF937 domain-containing protein</fullName>
    </recommendedName>
</protein>
<evidence type="ECO:0008006" key="5">
    <source>
        <dbReference type="Google" id="ProtNLM"/>
    </source>
</evidence>
<feature type="region of interest" description="Disordered" evidence="1">
    <location>
        <begin position="248"/>
        <end position="295"/>
    </location>
</feature>